<dbReference type="AlphaFoldDB" id="A0A6J1STK6"/>
<dbReference type="GeneID" id="113210422"/>
<dbReference type="InterPro" id="IPR036846">
    <property type="entry name" value="GM2-AP_sf"/>
</dbReference>
<evidence type="ECO:0000256" key="2">
    <source>
        <dbReference type="SAM" id="SignalP"/>
    </source>
</evidence>
<reference evidence="4" key="1">
    <citation type="submission" date="2025-08" db="UniProtKB">
        <authorList>
            <consortium name="RefSeq"/>
        </authorList>
    </citation>
    <scope>IDENTIFICATION</scope>
    <source>
        <tissue evidence="4">Whole organism</tissue>
    </source>
</reference>
<evidence type="ECO:0000256" key="1">
    <source>
        <dbReference type="ARBA" id="ARBA00022729"/>
    </source>
</evidence>
<dbReference type="Proteomes" id="UP000504606">
    <property type="component" value="Unplaced"/>
</dbReference>
<organism evidence="3 4">
    <name type="scientific">Frankliniella occidentalis</name>
    <name type="common">Western flower thrips</name>
    <name type="synonym">Euthrips occidentalis</name>
    <dbReference type="NCBI Taxonomy" id="133901"/>
    <lineage>
        <taxon>Eukaryota</taxon>
        <taxon>Metazoa</taxon>
        <taxon>Ecdysozoa</taxon>
        <taxon>Arthropoda</taxon>
        <taxon>Hexapoda</taxon>
        <taxon>Insecta</taxon>
        <taxon>Pterygota</taxon>
        <taxon>Neoptera</taxon>
        <taxon>Paraneoptera</taxon>
        <taxon>Thysanoptera</taxon>
        <taxon>Terebrantia</taxon>
        <taxon>Thripoidea</taxon>
        <taxon>Thripidae</taxon>
        <taxon>Frankliniella</taxon>
    </lineage>
</organism>
<evidence type="ECO:0000313" key="3">
    <source>
        <dbReference type="Proteomes" id="UP000504606"/>
    </source>
</evidence>
<feature type="chain" id="PRO_5027050156" evidence="2">
    <location>
        <begin position="27"/>
        <end position="202"/>
    </location>
</feature>
<dbReference type="OrthoDB" id="6627140at2759"/>
<dbReference type="KEGG" id="foc:113210422"/>
<dbReference type="Gene3D" id="2.70.220.10">
    <property type="entry name" value="Ganglioside GM2 activator"/>
    <property type="match status" value="1"/>
</dbReference>
<name>A0A6J1STK6_FRAOC</name>
<sequence length="202" mass="22464">MVFHSVSWRTSTLLAITLLFSRNVFARKATGKSATRYTFDFVYLQPCSTIPEAALKYINYTREMSSDGSTSISGVGDLARPAQRLIELLGVAHRCRDAVSANTCEYFTKYVHNGDACGFINSPLMPWASLMSKFEPPFKCPVQAGRYLLSNGTIDVDGIARMFGVSPNNDVWKFTVSIKDEKRAPFMCLDSAVRIVKYASRG</sequence>
<dbReference type="RefSeq" id="XP_026284193.1">
    <property type="nucleotide sequence ID" value="XM_026428408.2"/>
</dbReference>
<keyword evidence="3" id="KW-1185">Reference proteome</keyword>
<accession>A0A6J1STK6</accession>
<gene>
    <name evidence="4" type="primary">LOC113210422</name>
</gene>
<protein>
    <submittedName>
        <fullName evidence="4">Uncharacterized protein LOC113210422 isoform X1</fullName>
    </submittedName>
</protein>
<evidence type="ECO:0000313" key="4">
    <source>
        <dbReference type="RefSeq" id="XP_026284193.1"/>
    </source>
</evidence>
<feature type="signal peptide" evidence="2">
    <location>
        <begin position="1"/>
        <end position="26"/>
    </location>
</feature>
<proteinExistence type="predicted"/>
<keyword evidence="1 2" id="KW-0732">Signal</keyword>